<accession>A0ABY4X5I3</accession>
<keyword evidence="4 6" id="KW-1133">Transmembrane helix</keyword>
<feature type="domain" description="Lipid desaturase" evidence="7">
    <location>
        <begin position="94"/>
        <end position="215"/>
    </location>
</feature>
<dbReference type="RefSeq" id="WP_252165954.1">
    <property type="nucleotide sequence ID" value="NZ_CP084930.1"/>
</dbReference>
<sequence>MTIRLALAALAALLAVDCAWMLSALSLWMLPAALLGWYLADMMSGVVHMYMDYKPSRAGIGLDQLFFYTGSRESAEYLALRDRVFGQLNPLERLIYDFKNHHPRPDALGRRTMLHQIGSTILFTTLPFALLANAAFLLLPLPRWLLAAMIAFTIGASFAQYFHGTLHRADVPLTVRVMRRLGLLMQPADHVAHHATLAQDFSTINGWSNPVLNRAFVALRRRGYLPDEGLIPQ</sequence>
<feature type="transmembrane region" description="Helical" evidence="6">
    <location>
        <begin position="34"/>
        <end position="51"/>
    </location>
</feature>
<proteinExistence type="inferred from homology"/>
<feature type="transmembrane region" description="Helical" evidence="6">
    <location>
        <begin position="120"/>
        <end position="138"/>
    </location>
</feature>
<dbReference type="Proteomes" id="UP001056937">
    <property type="component" value="Chromosome 1"/>
</dbReference>
<comment type="subcellular location">
    <subcellularLocation>
        <location evidence="1">Membrane</location>
        <topology evidence="1">Multi-pass membrane protein</topology>
    </subcellularLocation>
</comment>
<evidence type="ECO:0000256" key="3">
    <source>
        <dbReference type="ARBA" id="ARBA00022692"/>
    </source>
</evidence>
<evidence type="ECO:0000313" key="9">
    <source>
        <dbReference type="Proteomes" id="UP001056937"/>
    </source>
</evidence>
<dbReference type="Pfam" id="PF10520">
    <property type="entry name" value="Lipid_desat"/>
    <property type="match status" value="1"/>
</dbReference>
<evidence type="ECO:0000256" key="1">
    <source>
        <dbReference type="ARBA" id="ARBA00004141"/>
    </source>
</evidence>
<feature type="transmembrane region" description="Helical" evidence="6">
    <location>
        <begin position="144"/>
        <end position="162"/>
    </location>
</feature>
<evidence type="ECO:0000259" key="7">
    <source>
        <dbReference type="Pfam" id="PF10520"/>
    </source>
</evidence>
<dbReference type="InterPro" id="IPR019547">
    <property type="entry name" value="Lipid_desat"/>
</dbReference>
<keyword evidence="9" id="KW-1185">Reference proteome</keyword>
<name>A0ABY4X5I3_9SPHN</name>
<evidence type="ECO:0000256" key="4">
    <source>
        <dbReference type="ARBA" id="ARBA00022989"/>
    </source>
</evidence>
<gene>
    <name evidence="8" type="ORF">LHA26_12645</name>
</gene>
<evidence type="ECO:0000313" key="8">
    <source>
        <dbReference type="EMBL" id="USI72145.1"/>
    </source>
</evidence>
<comment type="similarity">
    <text evidence="2">Belongs to the fatty acid desaturase CarF family.</text>
</comment>
<dbReference type="EMBL" id="CP084930">
    <property type="protein sequence ID" value="USI72145.1"/>
    <property type="molecule type" value="Genomic_DNA"/>
</dbReference>
<evidence type="ECO:0000256" key="6">
    <source>
        <dbReference type="SAM" id="Phobius"/>
    </source>
</evidence>
<organism evidence="8 9">
    <name type="scientific">Sphingomonas morindae</name>
    <dbReference type="NCBI Taxonomy" id="1541170"/>
    <lineage>
        <taxon>Bacteria</taxon>
        <taxon>Pseudomonadati</taxon>
        <taxon>Pseudomonadota</taxon>
        <taxon>Alphaproteobacteria</taxon>
        <taxon>Sphingomonadales</taxon>
        <taxon>Sphingomonadaceae</taxon>
        <taxon>Sphingomonas</taxon>
    </lineage>
</organism>
<evidence type="ECO:0000256" key="2">
    <source>
        <dbReference type="ARBA" id="ARBA00007620"/>
    </source>
</evidence>
<protein>
    <submittedName>
        <fullName evidence="8">Fatty acid desaturase family protein</fullName>
    </submittedName>
</protein>
<reference evidence="8" key="1">
    <citation type="journal article" date="2022" name="Toxins">
        <title>Genomic Analysis of Sphingopyxis sp. USTB-05 for Biodegrading Cyanobacterial Hepatotoxins.</title>
        <authorList>
            <person name="Liu C."/>
            <person name="Xu Q."/>
            <person name="Zhao Z."/>
            <person name="Zhang H."/>
            <person name="Liu X."/>
            <person name="Yin C."/>
            <person name="Liu Y."/>
            <person name="Yan H."/>
        </authorList>
    </citation>
    <scope>NUCLEOTIDE SEQUENCE</scope>
    <source>
        <strain evidence="8">NBD5</strain>
    </source>
</reference>
<keyword evidence="3 6" id="KW-0812">Transmembrane</keyword>
<evidence type="ECO:0000256" key="5">
    <source>
        <dbReference type="ARBA" id="ARBA00023136"/>
    </source>
</evidence>
<keyword evidence="5 6" id="KW-0472">Membrane</keyword>